<evidence type="ECO:0000256" key="1">
    <source>
        <dbReference type="SAM" id="MobiDB-lite"/>
    </source>
</evidence>
<dbReference type="PANTHER" id="PTHR47326:SF1">
    <property type="entry name" value="HTH PSQ-TYPE DOMAIN-CONTAINING PROTEIN"/>
    <property type="match status" value="1"/>
</dbReference>
<protein>
    <submittedName>
        <fullName evidence="2">Uncharacterized protein</fullName>
    </submittedName>
</protein>
<dbReference type="InterPro" id="IPR036397">
    <property type="entry name" value="RNaseH_sf"/>
</dbReference>
<comment type="caution">
    <text evidence="2">The sequence shown here is derived from an EMBL/GenBank/DDBJ whole genome shotgun (WGS) entry which is preliminary data.</text>
</comment>
<name>A0ABQ8SEZ9_PERAM</name>
<proteinExistence type="predicted"/>
<dbReference type="Gene3D" id="3.30.420.10">
    <property type="entry name" value="Ribonuclease H-like superfamily/Ribonuclease H"/>
    <property type="match status" value="1"/>
</dbReference>
<sequence length="142" mass="16642">MWFQHDGVPAHFSLAIREHLHQTFGERWIGRVSPTPWPPRAPDLTPLDFFLLGHMKNLVYETPVEFEKDLHSAIKWKPHGETASRQMGADNNYVGPLRRKEDTRQAKEEMSRLTEIRRSSMVQCRPQQERVKGVSVRTQKKK</sequence>
<evidence type="ECO:0000313" key="3">
    <source>
        <dbReference type="Proteomes" id="UP001148838"/>
    </source>
</evidence>
<feature type="region of interest" description="Disordered" evidence="1">
    <location>
        <begin position="79"/>
        <end position="142"/>
    </location>
</feature>
<reference evidence="2 3" key="1">
    <citation type="journal article" date="2022" name="Allergy">
        <title>Genome assembly and annotation of Periplaneta americana reveal a comprehensive cockroach allergen profile.</title>
        <authorList>
            <person name="Wang L."/>
            <person name="Xiong Q."/>
            <person name="Saelim N."/>
            <person name="Wang L."/>
            <person name="Nong W."/>
            <person name="Wan A.T."/>
            <person name="Shi M."/>
            <person name="Liu X."/>
            <person name="Cao Q."/>
            <person name="Hui J.H.L."/>
            <person name="Sookrung N."/>
            <person name="Leung T.F."/>
            <person name="Tungtrongchitr A."/>
            <person name="Tsui S.K.W."/>
        </authorList>
    </citation>
    <scope>NUCLEOTIDE SEQUENCE [LARGE SCALE GENOMIC DNA]</scope>
    <source>
        <strain evidence="2">PWHHKU_190912</strain>
    </source>
</reference>
<accession>A0ABQ8SEZ9</accession>
<dbReference type="PANTHER" id="PTHR47326">
    <property type="entry name" value="TRANSPOSABLE ELEMENT TC3 TRANSPOSASE-LIKE PROTEIN"/>
    <property type="match status" value="1"/>
</dbReference>
<dbReference type="EMBL" id="JAJSOF020000029">
    <property type="protein sequence ID" value="KAJ4432573.1"/>
    <property type="molecule type" value="Genomic_DNA"/>
</dbReference>
<feature type="compositionally biased region" description="Basic and acidic residues" evidence="1">
    <location>
        <begin position="98"/>
        <end position="118"/>
    </location>
</feature>
<gene>
    <name evidence="2" type="ORF">ANN_21196</name>
</gene>
<evidence type="ECO:0000313" key="2">
    <source>
        <dbReference type="EMBL" id="KAJ4432573.1"/>
    </source>
</evidence>
<keyword evidence="3" id="KW-1185">Reference proteome</keyword>
<dbReference type="Proteomes" id="UP001148838">
    <property type="component" value="Unassembled WGS sequence"/>
</dbReference>
<organism evidence="2 3">
    <name type="scientific">Periplaneta americana</name>
    <name type="common">American cockroach</name>
    <name type="synonym">Blatta americana</name>
    <dbReference type="NCBI Taxonomy" id="6978"/>
    <lineage>
        <taxon>Eukaryota</taxon>
        <taxon>Metazoa</taxon>
        <taxon>Ecdysozoa</taxon>
        <taxon>Arthropoda</taxon>
        <taxon>Hexapoda</taxon>
        <taxon>Insecta</taxon>
        <taxon>Pterygota</taxon>
        <taxon>Neoptera</taxon>
        <taxon>Polyneoptera</taxon>
        <taxon>Dictyoptera</taxon>
        <taxon>Blattodea</taxon>
        <taxon>Blattoidea</taxon>
        <taxon>Blattidae</taxon>
        <taxon>Blattinae</taxon>
        <taxon>Periplaneta</taxon>
    </lineage>
</organism>